<reference evidence="1 2" key="1">
    <citation type="submission" date="2017-08" db="EMBL/GenBank/DDBJ databases">
        <title>Comparative genomics of non-oral Prevotella species.</title>
        <authorList>
            <person name="Accetto T."/>
            <person name="Nograsek B."/>
            <person name="Avgustin G."/>
        </authorList>
    </citation>
    <scope>NUCLEOTIDE SEQUENCE [LARGE SCALE GENOMIC DNA]</scope>
    <source>
        <strain evidence="1 2">TC1-1</strain>
    </source>
</reference>
<evidence type="ECO:0000313" key="2">
    <source>
        <dbReference type="Proteomes" id="UP000216189"/>
    </source>
</evidence>
<gene>
    <name evidence="1" type="ORF">CIK91_10135</name>
</gene>
<accession>A0ABX4EG84</accession>
<dbReference type="Proteomes" id="UP000216189">
    <property type="component" value="Unassembled WGS sequence"/>
</dbReference>
<comment type="caution">
    <text evidence="1">The sequence shown here is derived from an EMBL/GenBank/DDBJ whole genome shotgun (WGS) entry which is preliminary data.</text>
</comment>
<proteinExistence type="predicted"/>
<protein>
    <submittedName>
        <fullName evidence="1">Uncharacterized protein</fullName>
    </submittedName>
</protein>
<dbReference type="RefSeq" id="WP_094448797.1">
    <property type="nucleotide sequence ID" value="NZ_CP091801.1"/>
</dbReference>
<keyword evidence="2" id="KW-1185">Reference proteome</keyword>
<evidence type="ECO:0000313" key="1">
    <source>
        <dbReference type="EMBL" id="OYP54169.1"/>
    </source>
</evidence>
<name>A0ABX4EG84_SEGBR</name>
<sequence>MTYKELLKKVTFKEMEPYLIEHYKVNNALGWYKLHYDMLIKLEPKVSNDANGNVCKIGYYSDYEGDKHIEAWPMEGDLWDHSLTKEIVIDKDVTATLPEIAACCLWHSSFYGFTPQTHEQCFDDMFCKPSDFKNYKEKFDFYAEIIAKHGGKVPTLKELSICKHQELSKEAKEYLSKSKANRSKRKKRFREEFMDLYYRRLSVIDEYIAKIIPWLEDLSIDHLYQLFYSEKFCTEVIQSFAMKESGVEYLCRLIKDYKIIPNMEHLILLVTTGQKVLTPKEKSMLHYLVSTVCGCKQYHVFFAIDPSLGNQAIISYAAYNMTNNLNKDETTN</sequence>
<organism evidence="1 2">
    <name type="scientific">Segatella bryantii</name>
    <name type="common">Prevotella bryantii</name>
    <dbReference type="NCBI Taxonomy" id="77095"/>
    <lineage>
        <taxon>Bacteria</taxon>
        <taxon>Pseudomonadati</taxon>
        <taxon>Bacteroidota</taxon>
        <taxon>Bacteroidia</taxon>
        <taxon>Bacteroidales</taxon>
        <taxon>Prevotellaceae</taxon>
        <taxon>Segatella</taxon>
    </lineage>
</organism>
<dbReference type="EMBL" id="NPJF01000050">
    <property type="protein sequence ID" value="OYP54169.1"/>
    <property type="molecule type" value="Genomic_DNA"/>
</dbReference>